<evidence type="ECO:0000313" key="3">
    <source>
        <dbReference type="Proteomes" id="UP001501676"/>
    </source>
</evidence>
<dbReference type="Proteomes" id="UP001501676">
    <property type="component" value="Unassembled WGS sequence"/>
</dbReference>
<keyword evidence="1" id="KW-0812">Transmembrane</keyword>
<protein>
    <submittedName>
        <fullName evidence="2">Uncharacterized protein</fullName>
    </submittedName>
</protein>
<feature type="transmembrane region" description="Helical" evidence="1">
    <location>
        <begin position="103"/>
        <end position="125"/>
    </location>
</feature>
<keyword evidence="3" id="KW-1185">Reference proteome</keyword>
<evidence type="ECO:0000256" key="1">
    <source>
        <dbReference type="SAM" id="Phobius"/>
    </source>
</evidence>
<feature type="transmembrane region" description="Helical" evidence="1">
    <location>
        <begin position="79"/>
        <end position="97"/>
    </location>
</feature>
<name>A0ABP6SSH4_9ACTN</name>
<keyword evidence="1" id="KW-0472">Membrane</keyword>
<dbReference type="EMBL" id="BAAAYN010000006">
    <property type="protein sequence ID" value="GAA3384014.1"/>
    <property type="molecule type" value="Genomic_DNA"/>
</dbReference>
<sequence length="196" mass="20093">MRWLRLYLRSRRVPLALAVAVTTVALVGVLTARFSDARLIDVRPLSLTVVLAVSAFAATLGAADEALERTASVRWPLRRLGHLALVGALVVGLVLLLPVEAGVVVRNTAGLLGLTALGAAVFGAARSWIAPLIWTLVAATPFVQVGPGTGSQLVAWLVQPPGAGIATVCAGVLAVSGALAYALRGCPPRPTAEPGS</sequence>
<proteinExistence type="predicted"/>
<organism evidence="2 3">
    <name type="scientific">Cryptosporangium minutisporangium</name>
    <dbReference type="NCBI Taxonomy" id="113569"/>
    <lineage>
        <taxon>Bacteria</taxon>
        <taxon>Bacillati</taxon>
        <taxon>Actinomycetota</taxon>
        <taxon>Actinomycetes</taxon>
        <taxon>Cryptosporangiales</taxon>
        <taxon>Cryptosporangiaceae</taxon>
        <taxon>Cryptosporangium</taxon>
    </lineage>
</organism>
<dbReference type="RefSeq" id="WP_345726965.1">
    <property type="nucleotide sequence ID" value="NZ_BAAAYN010000006.1"/>
</dbReference>
<feature type="transmembrane region" description="Helical" evidence="1">
    <location>
        <begin position="47"/>
        <end position="67"/>
    </location>
</feature>
<comment type="caution">
    <text evidence="2">The sequence shown here is derived from an EMBL/GenBank/DDBJ whole genome shotgun (WGS) entry which is preliminary data.</text>
</comment>
<keyword evidence="1" id="KW-1133">Transmembrane helix</keyword>
<feature type="transmembrane region" description="Helical" evidence="1">
    <location>
        <begin position="132"/>
        <end position="157"/>
    </location>
</feature>
<reference evidence="3" key="1">
    <citation type="journal article" date="2019" name="Int. J. Syst. Evol. Microbiol.">
        <title>The Global Catalogue of Microorganisms (GCM) 10K type strain sequencing project: providing services to taxonomists for standard genome sequencing and annotation.</title>
        <authorList>
            <consortium name="The Broad Institute Genomics Platform"/>
            <consortium name="The Broad Institute Genome Sequencing Center for Infectious Disease"/>
            <person name="Wu L."/>
            <person name="Ma J."/>
        </authorList>
    </citation>
    <scope>NUCLEOTIDE SEQUENCE [LARGE SCALE GENOMIC DNA]</scope>
    <source>
        <strain evidence="3">JCM 9458</strain>
    </source>
</reference>
<feature type="transmembrane region" description="Helical" evidence="1">
    <location>
        <begin position="163"/>
        <end position="183"/>
    </location>
</feature>
<evidence type="ECO:0000313" key="2">
    <source>
        <dbReference type="EMBL" id="GAA3384014.1"/>
    </source>
</evidence>
<accession>A0ABP6SSH4</accession>
<gene>
    <name evidence="2" type="ORF">GCM10020369_12120</name>
</gene>